<comment type="similarity">
    <text evidence="2 6">Belongs to the RxLR effector family.</text>
</comment>
<comment type="function">
    <text evidence="6">Effector that suppresses plant defense responses during pathogen infection.</text>
</comment>
<reference evidence="9 10" key="1">
    <citation type="journal article" date="2019" name="Mol. Plant Pathol.">
        <title>Genome sequencing of oomycete isolates from Chile supports the New Zealand origin of Phytophthora kernoviae and makes available the first Nothophytophthora sp. genome.</title>
        <authorList>
            <person name="Studholme D.J."/>
            <person name="Panda P."/>
            <person name="Sanfuentes Von Stowasser E."/>
            <person name="Gonzalez M."/>
            <person name="Hill R."/>
            <person name="Sambles C."/>
            <person name="Grant M."/>
            <person name="Williams N.M."/>
            <person name="McDougal R.L."/>
        </authorList>
    </citation>
    <scope>NUCLEOTIDE SEQUENCE [LARGE SCALE GENOMIC DNA]</scope>
    <source>
        <strain evidence="9">Chile4</strain>
    </source>
</reference>
<feature type="compositionally biased region" description="Acidic residues" evidence="7">
    <location>
        <begin position="64"/>
        <end position="90"/>
    </location>
</feature>
<comment type="subcellular location">
    <subcellularLocation>
        <location evidence="1 6">Secreted</location>
    </subcellularLocation>
</comment>
<proteinExistence type="inferred from homology"/>
<feature type="signal peptide" evidence="6">
    <location>
        <begin position="1"/>
        <end position="23"/>
    </location>
</feature>
<comment type="caution">
    <text evidence="9">The sequence shown here is derived from an EMBL/GenBank/DDBJ whole genome shotgun (WGS) entry which is preliminary data.</text>
</comment>
<evidence type="ECO:0000313" key="9">
    <source>
        <dbReference type="EMBL" id="RLN72955.1"/>
    </source>
</evidence>
<name>A0A3R7HQW5_9STRA</name>
<evidence type="ECO:0000313" key="10">
    <source>
        <dbReference type="Proteomes" id="UP000285624"/>
    </source>
</evidence>
<evidence type="ECO:0000256" key="7">
    <source>
        <dbReference type="SAM" id="MobiDB-lite"/>
    </source>
</evidence>
<dbReference type="SUPFAM" id="SSF52540">
    <property type="entry name" value="P-loop containing nucleoside triphosphate hydrolases"/>
    <property type="match status" value="1"/>
</dbReference>
<gene>
    <name evidence="9" type="ORF">BBO99_00009625</name>
</gene>
<dbReference type="PANTHER" id="PTHR19241">
    <property type="entry name" value="ATP-BINDING CASSETTE TRANSPORTER"/>
    <property type="match status" value="1"/>
</dbReference>
<dbReference type="Gene3D" id="3.40.50.300">
    <property type="entry name" value="P-loop containing nucleotide triphosphate hydrolases"/>
    <property type="match status" value="1"/>
</dbReference>
<feature type="chain" id="PRO_5028509431" description="RxLR effector protein" evidence="6">
    <location>
        <begin position="24"/>
        <end position="297"/>
    </location>
</feature>
<dbReference type="GO" id="GO:0016887">
    <property type="term" value="F:ATP hydrolysis activity"/>
    <property type="evidence" value="ECO:0007669"/>
    <property type="project" value="InterPro"/>
</dbReference>
<dbReference type="InterPro" id="IPR031825">
    <property type="entry name" value="RXLR"/>
</dbReference>
<dbReference type="GO" id="GO:0005524">
    <property type="term" value="F:ATP binding"/>
    <property type="evidence" value="ECO:0007669"/>
    <property type="project" value="InterPro"/>
</dbReference>
<evidence type="ECO:0000256" key="3">
    <source>
        <dbReference type="ARBA" id="ARBA00022448"/>
    </source>
</evidence>
<keyword evidence="4 6" id="KW-0964">Secreted</keyword>
<keyword evidence="5 6" id="KW-0732">Signal</keyword>
<keyword evidence="10" id="KW-1185">Reference proteome</keyword>
<accession>A0A3R7HQW5</accession>
<evidence type="ECO:0000256" key="6">
    <source>
        <dbReference type="RuleBase" id="RU367124"/>
    </source>
</evidence>
<dbReference type="InterPro" id="IPR027417">
    <property type="entry name" value="P-loop_NTPase"/>
</dbReference>
<dbReference type="EMBL" id="MBDN02000945">
    <property type="protein sequence ID" value="RLN72955.1"/>
    <property type="molecule type" value="Genomic_DNA"/>
</dbReference>
<evidence type="ECO:0000256" key="5">
    <source>
        <dbReference type="ARBA" id="ARBA00022729"/>
    </source>
</evidence>
<dbReference type="Proteomes" id="UP000285624">
    <property type="component" value="Unassembled WGS sequence"/>
</dbReference>
<feature type="region of interest" description="Disordered" evidence="7">
    <location>
        <begin position="60"/>
        <end position="90"/>
    </location>
</feature>
<dbReference type="Pfam" id="PF00005">
    <property type="entry name" value="ABC_tran"/>
    <property type="match status" value="1"/>
</dbReference>
<dbReference type="GO" id="GO:0005576">
    <property type="term" value="C:extracellular region"/>
    <property type="evidence" value="ECO:0007669"/>
    <property type="project" value="UniProtKB-SubCell"/>
</dbReference>
<keyword evidence="3" id="KW-0813">Transport</keyword>
<dbReference type="Pfam" id="PF16810">
    <property type="entry name" value="RXLR"/>
    <property type="match status" value="1"/>
</dbReference>
<evidence type="ECO:0000259" key="8">
    <source>
        <dbReference type="Pfam" id="PF00005"/>
    </source>
</evidence>
<sequence length="297" mass="32682">MRLSYFLFVAATALLASTDTVTATSDVDHVALSKVDSVHSATVINGNGNNDGNRFLRTSKAIEDDNDDDSEEDLEDDTEDDTEDGSEDEERSFMDILKSLPFYKLDDIDAFKNAPLNKFDDIAEDLSYINPGALEKLEAHNVKVFEEIKGLGWTPDTLSQKLGGNVILKNVSGVFTAGKITLLLDQPGSGKSALMKMFSGRFPVDKNITVGGDISFNNVPKKQIIDRLPQFVSYVDQRDKHFAPLSVKEILEFAYKVCGGGIQQCGAYFLLRTCLFLPRTRIADVQCLLVLCGVDSC</sequence>
<dbReference type="AlphaFoldDB" id="A0A3R7HQW5"/>
<evidence type="ECO:0000256" key="2">
    <source>
        <dbReference type="ARBA" id="ARBA00010400"/>
    </source>
</evidence>
<protein>
    <recommendedName>
        <fullName evidence="6">RxLR effector protein</fullName>
    </recommendedName>
</protein>
<feature type="domain" description="ABC transporter" evidence="8">
    <location>
        <begin position="168"/>
        <end position="250"/>
    </location>
</feature>
<dbReference type="InterPro" id="IPR003439">
    <property type="entry name" value="ABC_transporter-like_ATP-bd"/>
</dbReference>
<comment type="domain">
    <text evidence="6">The RxLR-dEER motif acts to carry the protein into the host cell cytoplasm through binding to cell surface phosphatidylinositol-3-phosphate.</text>
</comment>
<organism evidence="9 10">
    <name type="scientific">Phytophthora kernoviae</name>
    <dbReference type="NCBI Taxonomy" id="325452"/>
    <lineage>
        <taxon>Eukaryota</taxon>
        <taxon>Sar</taxon>
        <taxon>Stramenopiles</taxon>
        <taxon>Oomycota</taxon>
        <taxon>Peronosporomycetes</taxon>
        <taxon>Peronosporales</taxon>
        <taxon>Peronosporaceae</taxon>
        <taxon>Phytophthora</taxon>
    </lineage>
</organism>
<evidence type="ECO:0000256" key="1">
    <source>
        <dbReference type="ARBA" id="ARBA00004613"/>
    </source>
</evidence>
<evidence type="ECO:0000256" key="4">
    <source>
        <dbReference type="ARBA" id="ARBA00022525"/>
    </source>
</evidence>